<dbReference type="InterPro" id="IPR055199">
    <property type="entry name" value="Hda_lid"/>
</dbReference>
<dbReference type="GO" id="GO:0003688">
    <property type="term" value="F:DNA replication origin binding"/>
    <property type="evidence" value="ECO:0007669"/>
    <property type="project" value="TreeGrafter"/>
</dbReference>
<sequence length="222" mass="23785">MSRSQLPFDLPPRSAMGGSDFVEAPSNAAALALVLAWPDWPDHGRTLAIHGPSGCGKTHLGHIFQERAAAAGRVVLYLEAPPAPPDLPARPVVILDEPRLDEVDFFHLLNRLRGEGGDLLLLSREAPARWPVHLPDLASRLKAIPAVEVAPPDDALLGAVLAKHFADRQIAVAPEVIDYLLRQMERSFAAAAELAARLDRAALAEGRAITVPLARRVLGGSC</sequence>
<dbReference type="RefSeq" id="WP_133615067.1">
    <property type="nucleotide sequence ID" value="NZ_SNYW01000013.1"/>
</dbReference>
<dbReference type="PANTHER" id="PTHR30050:SF5">
    <property type="entry name" value="DNAA REGULATORY INACTIVATOR HDA"/>
    <property type="match status" value="1"/>
</dbReference>
<dbReference type="Gene3D" id="1.10.8.60">
    <property type="match status" value="1"/>
</dbReference>
<dbReference type="GO" id="GO:0006270">
    <property type="term" value="P:DNA replication initiation"/>
    <property type="evidence" value="ECO:0007669"/>
    <property type="project" value="TreeGrafter"/>
</dbReference>
<reference evidence="2 3" key="1">
    <citation type="submission" date="2019-03" db="EMBL/GenBank/DDBJ databases">
        <title>Genomic Encyclopedia of Type Strains, Phase III (KMG-III): the genomes of soil and plant-associated and newly described type strains.</title>
        <authorList>
            <person name="Whitman W."/>
        </authorList>
    </citation>
    <scope>NUCLEOTIDE SEQUENCE [LARGE SCALE GENOMIC DNA]</scope>
    <source>
        <strain evidence="2 3">CGMCC 1.7660</strain>
    </source>
</reference>
<dbReference type="Proteomes" id="UP000295783">
    <property type="component" value="Unassembled WGS sequence"/>
</dbReference>
<dbReference type="SUPFAM" id="SSF52540">
    <property type="entry name" value="P-loop containing nucleoside triphosphate hydrolases"/>
    <property type="match status" value="1"/>
</dbReference>
<dbReference type="Gene3D" id="3.40.50.300">
    <property type="entry name" value="P-loop containing nucleotide triphosphate hydrolases"/>
    <property type="match status" value="1"/>
</dbReference>
<proteinExistence type="predicted"/>
<comment type="caution">
    <text evidence="2">The sequence shown here is derived from an EMBL/GenBank/DDBJ whole genome shotgun (WGS) entry which is preliminary data.</text>
</comment>
<dbReference type="AlphaFoldDB" id="A0A4R6WJE1"/>
<dbReference type="EMBL" id="SNYW01000013">
    <property type="protein sequence ID" value="TDQ78584.1"/>
    <property type="molecule type" value="Genomic_DNA"/>
</dbReference>
<feature type="domain" description="Hda lid" evidence="1">
    <location>
        <begin position="159"/>
        <end position="218"/>
    </location>
</feature>
<evidence type="ECO:0000313" key="3">
    <source>
        <dbReference type="Proteomes" id="UP000295783"/>
    </source>
</evidence>
<dbReference type="Pfam" id="PF22688">
    <property type="entry name" value="Hda_lid"/>
    <property type="match status" value="1"/>
</dbReference>
<gene>
    <name evidence="2" type="ORF">A8950_3640</name>
</gene>
<evidence type="ECO:0000313" key="2">
    <source>
        <dbReference type="EMBL" id="TDQ78584.1"/>
    </source>
</evidence>
<protein>
    <submittedName>
        <fullName evidence="2">DnaA protein</fullName>
    </submittedName>
</protein>
<evidence type="ECO:0000259" key="1">
    <source>
        <dbReference type="Pfam" id="PF22688"/>
    </source>
</evidence>
<name>A0A4R6WJE1_9PROT</name>
<dbReference type="GO" id="GO:0005886">
    <property type="term" value="C:plasma membrane"/>
    <property type="evidence" value="ECO:0007669"/>
    <property type="project" value="TreeGrafter"/>
</dbReference>
<keyword evidence="3" id="KW-1185">Reference proteome</keyword>
<dbReference type="OrthoDB" id="7390113at2"/>
<accession>A0A4R6WJE1</accession>
<organism evidence="2 3">
    <name type="scientific">Dongia mobilis</name>
    <dbReference type="NCBI Taxonomy" id="578943"/>
    <lineage>
        <taxon>Bacteria</taxon>
        <taxon>Pseudomonadati</taxon>
        <taxon>Pseudomonadota</taxon>
        <taxon>Alphaproteobacteria</taxon>
        <taxon>Rhodospirillales</taxon>
        <taxon>Dongiaceae</taxon>
        <taxon>Dongia</taxon>
    </lineage>
</organism>
<dbReference type="PANTHER" id="PTHR30050">
    <property type="entry name" value="CHROMOSOMAL REPLICATION INITIATOR PROTEIN DNAA"/>
    <property type="match status" value="1"/>
</dbReference>
<dbReference type="InterPro" id="IPR027417">
    <property type="entry name" value="P-loop_NTPase"/>
</dbReference>